<gene>
    <name evidence="14" type="ORF">D8S85_00200</name>
</gene>
<dbReference type="OrthoDB" id="9812892at2"/>
<accession>A0A3S9VNK2</accession>
<keyword evidence="2 10" id="KW-0813">Transport</keyword>
<evidence type="ECO:0000256" key="7">
    <source>
        <dbReference type="ARBA" id="ARBA00023136"/>
    </source>
</evidence>
<evidence type="ECO:0000256" key="4">
    <source>
        <dbReference type="ARBA" id="ARBA00022692"/>
    </source>
</evidence>
<evidence type="ECO:0000256" key="3">
    <source>
        <dbReference type="ARBA" id="ARBA00022452"/>
    </source>
</evidence>
<evidence type="ECO:0000256" key="9">
    <source>
        <dbReference type="ARBA" id="ARBA00023237"/>
    </source>
</evidence>
<evidence type="ECO:0000259" key="13">
    <source>
        <dbReference type="Pfam" id="PF07715"/>
    </source>
</evidence>
<comment type="subcellular location">
    <subcellularLocation>
        <location evidence="1 10">Cell outer membrane</location>
        <topology evidence="1 10">Multi-pass membrane protein</topology>
    </subcellularLocation>
</comment>
<evidence type="ECO:0000259" key="12">
    <source>
        <dbReference type="Pfam" id="PF00593"/>
    </source>
</evidence>
<dbReference type="InterPro" id="IPR012910">
    <property type="entry name" value="Plug_dom"/>
</dbReference>
<dbReference type="Pfam" id="PF00593">
    <property type="entry name" value="TonB_dep_Rec_b-barrel"/>
    <property type="match status" value="1"/>
</dbReference>
<feature type="domain" description="TonB-dependent receptor-like beta-barrel" evidence="12">
    <location>
        <begin position="344"/>
        <end position="791"/>
    </location>
</feature>
<dbReference type="KEGG" id="buy:D8S85_00200"/>
<evidence type="ECO:0000256" key="1">
    <source>
        <dbReference type="ARBA" id="ARBA00004571"/>
    </source>
</evidence>
<sequence>MIYTVIQSLKIGILKAKKTTTILCFIVISSLGYTQQISKNNSNTVLYGIITNSQTQKPLYGVSIWIKELQRGVITDKKGRYTLKVPSGEYTITVSYVGFSKITEKIILKGSLITKNFKLEEKAIELGETVITARKGNGAIIKEIKESPMAVSVIDGRKMMGRSSGIEEILSRSSGLTIRKEGGLGSKSRVSVHGLEGKRVAIFIDGFALNSPDGSFDINDLPIDVIERIEVYKGIVPAEYGGDGLGGAINIVTREVNCDMVGAIAEVSSYGKMRFTGSGKKLFEKPGIQLGLAFMHNRANNNYPMDLRAFDPDYPIDPYSHVIRNNDKYHSSILNGSLVFTKLWFDKIELECTGYKNYKELQNISFDSRYAYTHGFNIMPALKLEKENFFLKGLALKTSIVYAIVNTHLVDTVGHIYQWTGETTPNQGETSDMIFNLSDDWTRDVRHKLNFKYVINRSHQLNLNNQFVFSKRTPKDDYVKSYIGFDPSGFPSKMTGNVTGFTYTFFSKNKKFQNTAAVKAYYLYSQVFRTDDKKTDDGSSIKKEPDQTTNKDLFWGYNEGVSYEFLRGIRVKASFEHTLRLPDPEELFGDGISVKSSVNLKPEKSDNFNLGLILDRMNFLGLTRMQAEANGFYMNTSNLIRLMPANIRMAYVNLGETIIKGVDLDLKIDVTPDWYTYFNLTYQSLRDNLQWKTNDKTVENPTYKLDIPNIPSFYYNGGVEYHRSGWPLKGELSRIYADVSYVGDYCNAWKLSSQKDQQIKWTIPAYYNFSAGIQQSFFKNQLSVCFYVNNILNETIYNDYKMPLPGRTFGIKLRYNWFKDKSEGGAMQL</sequence>
<dbReference type="RefSeq" id="WP_106624271.1">
    <property type="nucleotide sequence ID" value="NZ_CP032819.1"/>
</dbReference>
<dbReference type="PANTHER" id="PTHR30069">
    <property type="entry name" value="TONB-DEPENDENT OUTER MEMBRANE RECEPTOR"/>
    <property type="match status" value="1"/>
</dbReference>
<dbReference type="PANTHER" id="PTHR30069:SF29">
    <property type="entry name" value="HEMOGLOBIN AND HEMOGLOBIN-HAPTOGLOBIN-BINDING PROTEIN 1-RELATED"/>
    <property type="match status" value="1"/>
</dbReference>
<dbReference type="Pfam" id="PF13715">
    <property type="entry name" value="CarbopepD_reg_2"/>
    <property type="match status" value="1"/>
</dbReference>
<feature type="domain" description="TonB-dependent receptor plug" evidence="13">
    <location>
        <begin position="144"/>
        <end position="248"/>
    </location>
</feature>
<keyword evidence="8 14" id="KW-0675">Receptor</keyword>
<evidence type="ECO:0000256" key="2">
    <source>
        <dbReference type="ARBA" id="ARBA00022448"/>
    </source>
</evidence>
<dbReference type="InterPro" id="IPR008969">
    <property type="entry name" value="CarboxyPept-like_regulatory"/>
</dbReference>
<dbReference type="InterPro" id="IPR036942">
    <property type="entry name" value="Beta-barrel_TonB_sf"/>
</dbReference>
<dbReference type="InterPro" id="IPR039426">
    <property type="entry name" value="TonB-dep_rcpt-like"/>
</dbReference>
<keyword evidence="15" id="KW-1185">Reference proteome</keyword>
<keyword evidence="6 11" id="KW-0798">TonB box</keyword>
<dbReference type="AlphaFoldDB" id="A0A3S9VNK2"/>
<keyword evidence="4 10" id="KW-0812">Transmembrane</keyword>
<dbReference type="PROSITE" id="PS52016">
    <property type="entry name" value="TONB_DEPENDENT_REC_3"/>
    <property type="match status" value="1"/>
</dbReference>
<dbReference type="Gene3D" id="2.40.170.20">
    <property type="entry name" value="TonB-dependent receptor, beta-barrel domain"/>
    <property type="match status" value="1"/>
</dbReference>
<evidence type="ECO:0000256" key="5">
    <source>
        <dbReference type="ARBA" id="ARBA00022729"/>
    </source>
</evidence>
<keyword evidence="5" id="KW-0732">Signal</keyword>
<keyword evidence="7 10" id="KW-0472">Membrane</keyword>
<dbReference type="Gene3D" id="2.170.130.10">
    <property type="entry name" value="TonB-dependent receptor, plug domain"/>
    <property type="match status" value="1"/>
</dbReference>
<dbReference type="GO" id="GO:0044718">
    <property type="term" value="P:siderophore transmembrane transport"/>
    <property type="evidence" value="ECO:0007669"/>
    <property type="project" value="TreeGrafter"/>
</dbReference>
<evidence type="ECO:0000256" key="10">
    <source>
        <dbReference type="PROSITE-ProRule" id="PRU01360"/>
    </source>
</evidence>
<dbReference type="EMBL" id="CP032819">
    <property type="protein sequence ID" value="AZS28123.1"/>
    <property type="molecule type" value="Genomic_DNA"/>
</dbReference>
<dbReference type="SUPFAM" id="SSF56935">
    <property type="entry name" value="Porins"/>
    <property type="match status" value="1"/>
</dbReference>
<proteinExistence type="inferred from homology"/>
<protein>
    <submittedName>
        <fullName evidence="14">TonB-dependent receptor</fullName>
    </submittedName>
</protein>
<dbReference type="Proteomes" id="UP000270673">
    <property type="component" value="Chromosome"/>
</dbReference>
<keyword evidence="3 10" id="KW-1134">Transmembrane beta strand</keyword>
<evidence type="ECO:0000256" key="6">
    <source>
        <dbReference type="ARBA" id="ARBA00023077"/>
    </source>
</evidence>
<dbReference type="Gene3D" id="2.60.40.1120">
    <property type="entry name" value="Carboxypeptidase-like, regulatory domain"/>
    <property type="match status" value="1"/>
</dbReference>
<keyword evidence="9 10" id="KW-0998">Cell outer membrane</keyword>
<evidence type="ECO:0000313" key="14">
    <source>
        <dbReference type="EMBL" id="AZS28123.1"/>
    </source>
</evidence>
<reference evidence="14 15" key="1">
    <citation type="submission" date="2018-10" db="EMBL/GenBank/DDBJ databases">
        <title>Butyricimonas faecalis sp. nov., isolated from human faeces and emended description of the genus Butyricimonas.</title>
        <authorList>
            <person name="Le Roy T."/>
            <person name="Van der Smissen P."/>
            <person name="Paquot A."/>
            <person name="Delzenne N."/>
            <person name="Muccioli G."/>
            <person name="Collet J.-F."/>
            <person name="Cani P.D."/>
        </authorList>
    </citation>
    <scope>NUCLEOTIDE SEQUENCE [LARGE SCALE GENOMIC DNA]</scope>
    <source>
        <strain evidence="14 15">H184</strain>
    </source>
</reference>
<dbReference type="InterPro" id="IPR000531">
    <property type="entry name" value="Beta-barrel_TonB"/>
</dbReference>
<comment type="similarity">
    <text evidence="10 11">Belongs to the TonB-dependent receptor family.</text>
</comment>
<dbReference type="GO" id="GO:0015344">
    <property type="term" value="F:siderophore uptake transmembrane transporter activity"/>
    <property type="evidence" value="ECO:0007669"/>
    <property type="project" value="TreeGrafter"/>
</dbReference>
<dbReference type="Pfam" id="PF07715">
    <property type="entry name" value="Plug"/>
    <property type="match status" value="1"/>
</dbReference>
<dbReference type="GO" id="GO:0009279">
    <property type="term" value="C:cell outer membrane"/>
    <property type="evidence" value="ECO:0007669"/>
    <property type="project" value="UniProtKB-SubCell"/>
</dbReference>
<evidence type="ECO:0000313" key="15">
    <source>
        <dbReference type="Proteomes" id="UP000270673"/>
    </source>
</evidence>
<organism evidence="14 15">
    <name type="scientific">Butyricimonas faecalis</name>
    <dbReference type="NCBI Taxonomy" id="2093856"/>
    <lineage>
        <taxon>Bacteria</taxon>
        <taxon>Pseudomonadati</taxon>
        <taxon>Bacteroidota</taxon>
        <taxon>Bacteroidia</taxon>
        <taxon>Bacteroidales</taxon>
        <taxon>Odoribacteraceae</taxon>
        <taxon>Butyricimonas</taxon>
    </lineage>
</organism>
<dbReference type="InterPro" id="IPR037066">
    <property type="entry name" value="Plug_dom_sf"/>
</dbReference>
<evidence type="ECO:0000256" key="8">
    <source>
        <dbReference type="ARBA" id="ARBA00023170"/>
    </source>
</evidence>
<name>A0A3S9VNK2_9BACT</name>
<evidence type="ECO:0000256" key="11">
    <source>
        <dbReference type="RuleBase" id="RU003357"/>
    </source>
</evidence>
<dbReference type="SUPFAM" id="SSF49464">
    <property type="entry name" value="Carboxypeptidase regulatory domain-like"/>
    <property type="match status" value="1"/>
</dbReference>